<dbReference type="AlphaFoldDB" id="A0A7I7PCP0"/>
<dbReference type="EMBL" id="MVIC01000020">
    <property type="protein sequence ID" value="ORB13967.1"/>
    <property type="molecule type" value="Genomic_DNA"/>
</dbReference>
<dbReference type="Proteomes" id="UP000192374">
    <property type="component" value="Unassembled WGS sequence"/>
</dbReference>
<organism evidence="1 4">
    <name type="scientific">Mycobacterium noviomagense</name>
    <dbReference type="NCBI Taxonomy" id="459858"/>
    <lineage>
        <taxon>Bacteria</taxon>
        <taxon>Bacillati</taxon>
        <taxon>Actinomycetota</taxon>
        <taxon>Actinomycetes</taxon>
        <taxon>Mycobacteriales</taxon>
        <taxon>Mycobacteriaceae</taxon>
        <taxon>Mycobacterium</taxon>
    </lineage>
</organism>
<gene>
    <name evidence="2" type="ORF">BST37_12200</name>
    <name evidence="1" type="ORF">MNVI_16990</name>
</gene>
<proteinExistence type="predicted"/>
<dbReference type="Proteomes" id="UP000466894">
    <property type="component" value="Chromosome"/>
</dbReference>
<name>A0A7I7PCP0_9MYCO</name>
<protein>
    <submittedName>
        <fullName evidence="1">Uncharacterized protein</fullName>
    </submittedName>
</protein>
<accession>A0A7I7PCP0</accession>
<dbReference type="KEGG" id="mnv:MNVI_16990"/>
<reference evidence="1" key="3">
    <citation type="submission" date="2020-02" db="EMBL/GenBank/DDBJ databases">
        <authorList>
            <person name="Matsumoto Y."/>
            <person name="Motooka D."/>
            <person name="Nakamura S."/>
        </authorList>
    </citation>
    <scope>NUCLEOTIDE SEQUENCE</scope>
    <source>
        <strain evidence="1">JCM 16367</strain>
    </source>
</reference>
<evidence type="ECO:0000313" key="2">
    <source>
        <dbReference type="EMBL" id="ORB13967.1"/>
    </source>
</evidence>
<evidence type="ECO:0000313" key="1">
    <source>
        <dbReference type="EMBL" id="BBY06381.1"/>
    </source>
</evidence>
<reference evidence="1 4" key="2">
    <citation type="journal article" date="2019" name="Emerg. Microbes Infect.">
        <title>Comprehensive subspecies identification of 175 nontuberculous mycobacteria species based on 7547 genomic profiles.</title>
        <authorList>
            <person name="Matsumoto Y."/>
            <person name="Kinjo T."/>
            <person name="Motooka D."/>
            <person name="Nabeya D."/>
            <person name="Jung N."/>
            <person name="Uechi K."/>
            <person name="Horii T."/>
            <person name="Iida T."/>
            <person name="Fujita J."/>
            <person name="Nakamura S."/>
        </authorList>
    </citation>
    <scope>NUCLEOTIDE SEQUENCE [LARGE SCALE GENOMIC DNA]</scope>
    <source>
        <strain evidence="1 4">JCM 16367</strain>
    </source>
</reference>
<evidence type="ECO:0000313" key="3">
    <source>
        <dbReference type="Proteomes" id="UP000192374"/>
    </source>
</evidence>
<reference evidence="2 3" key="1">
    <citation type="submission" date="2017-02" db="EMBL/GenBank/DDBJ databases">
        <title>The new phylogeny of genus Mycobacterium.</title>
        <authorList>
            <person name="Tortoli E."/>
            <person name="Trovato A."/>
            <person name="Cirillo D.M."/>
        </authorList>
    </citation>
    <scope>NUCLEOTIDE SEQUENCE [LARGE SCALE GENOMIC DNA]</scope>
    <source>
        <strain evidence="2 3">DSM 45145</strain>
    </source>
</reference>
<sequence length="110" mass="11821">MSDKQGVLIDANALASRTVTKPAAFSWPFPADRRLDQLVEIANGAGANARRNELAAAIIAAAPTDPDELLQMVIAWRKSRVREVVLGVDAAAQVVDMPRHPPGRRRVDAG</sequence>
<keyword evidence="3" id="KW-1185">Reference proteome</keyword>
<dbReference type="EMBL" id="AP022583">
    <property type="protein sequence ID" value="BBY06381.1"/>
    <property type="molecule type" value="Genomic_DNA"/>
</dbReference>
<evidence type="ECO:0000313" key="4">
    <source>
        <dbReference type="Proteomes" id="UP000466894"/>
    </source>
</evidence>